<dbReference type="Pfam" id="PF00583">
    <property type="entry name" value="Acetyltransf_1"/>
    <property type="match status" value="1"/>
</dbReference>
<sequence length="168" mass="19703">MIRKCEVKDLPNLREIAIETYRDTFYQNTSDENLALYFKEAYNLDTLKQEIENPLSEVYLLESDGEIVAYLKLNIEAAQTEPMGEETLEVQRIYVLKEHKRNGYGKQLMQLAETRARALGKKSIWLGVWEHNEAAKVFYQNHGFEHVGEHRFLAGNQVDIDWIMLKHI</sequence>
<keyword evidence="5" id="KW-1185">Reference proteome</keyword>
<gene>
    <name evidence="4" type="ORF">SAMN02746011_00562</name>
</gene>
<dbReference type="PANTHER" id="PTHR43420:SF47">
    <property type="entry name" value="N-ACETYLTRANSFERASE DOMAIN-CONTAINING PROTEIN"/>
    <property type="match status" value="1"/>
</dbReference>
<protein>
    <submittedName>
        <fullName evidence="4">Ribosomal protein S18 acetylase RimI</fullName>
    </submittedName>
</protein>
<evidence type="ECO:0000256" key="2">
    <source>
        <dbReference type="ARBA" id="ARBA00023315"/>
    </source>
</evidence>
<dbReference type="STRING" id="1121925.SAMN02746011_00562"/>
<keyword evidence="2" id="KW-0012">Acyltransferase</keyword>
<dbReference type="InterPro" id="IPR000182">
    <property type="entry name" value="GNAT_dom"/>
</dbReference>
<dbReference type="EMBL" id="FUWO01000003">
    <property type="protein sequence ID" value="SJZ37152.1"/>
    <property type="molecule type" value="Genomic_DNA"/>
</dbReference>
<name>A0A1T4K418_9LACT</name>
<dbReference type="SUPFAM" id="SSF55729">
    <property type="entry name" value="Acyl-CoA N-acyltransferases (Nat)"/>
    <property type="match status" value="1"/>
</dbReference>
<keyword evidence="4" id="KW-0687">Ribonucleoprotein</keyword>
<accession>A0A1T4K418</accession>
<evidence type="ECO:0000256" key="1">
    <source>
        <dbReference type="ARBA" id="ARBA00022679"/>
    </source>
</evidence>
<dbReference type="GO" id="GO:0016747">
    <property type="term" value="F:acyltransferase activity, transferring groups other than amino-acyl groups"/>
    <property type="evidence" value="ECO:0007669"/>
    <property type="project" value="InterPro"/>
</dbReference>
<dbReference type="GO" id="GO:0005840">
    <property type="term" value="C:ribosome"/>
    <property type="evidence" value="ECO:0007669"/>
    <property type="project" value="UniProtKB-KW"/>
</dbReference>
<dbReference type="InterPro" id="IPR050680">
    <property type="entry name" value="YpeA/RimI_acetyltransf"/>
</dbReference>
<dbReference type="Gene3D" id="3.40.630.30">
    <property type="match status" value="1"/>
</dbReference>
<evidence type="ECO:0000313" key="4">
    <source>
        <dbReference type="EMBL" id="SJZ37152.1"/>
    </source>
</evidence>
<dbReference type="OrthoDB" id="7205533at2"/>
<dbReference type="CDD" id="cd04301">
    <property type="entry name" value="NAT_SF"/>
    <property type="match status" value="1"/>
</dbReference>
<dbReference type="PANTHER" id="PTHR43420">
    <property type="entry name" value="ACETYLTRANSFERASE"/>
    <property type="match status" value="1"/>
</dbReference>
<organism evidence="4 5">
    <name type="scientific">Globicatella sulfidifaciens DSM 15739</name>
    <dbReference type="NCBI Taxonomy" id="1121925"/>
    <lineage>
        <taxon>Bacteria</taxon>
        <taxon>Bacillati</taxon>
        <taxon>Bacillota</taxon>
        <taxon>Bacilli</taxon>
        <taxon>Lactobacillales</taxon>
        <taxon>Aerococcaceae</taxon>
        <taxon>Globicatella</taxon>
    </lineage>
</organism>
<dbReference type="RefSeq" id="WP_078755388.1">
    <property type="nucleotide sequence ID" value="NZ_FUWO01000003.1"/>
</dbReference>
<dbReference type="PROSITE" id="PS51186">
    <property type="entry name" value="GNAT"/>
    <property type="match status" value="1"/>
</dbReference>
<dbReference type="InterPro" id="IPR016181">
    <property type="entry name" value="Acyl_CoA_acyltransferase"/>
</dbReference>
<keyword evidence="4" id="KW-0689">Ribosomal protein</keyword>
<dbReference type="Proteomes" id="UP000189941">
    <property type="component" value="Unassembled WGS sequence"/>
</dbReference>
<evidence type="ECO:0000259" key="3">
    <source>
        <dbReference type="PROSITE" id="PS51186"/>
    </source>
</evidence>
<reference evidence="5" key="1">
    <citation type="submission" date="2017-02" db="EMBL/GenBank/DDBJ databases">
        <authorList>
            <person name="Varghese N."/>
            <person name="Submissions S."/>
        </authorList>
    </citation>
    <scope>NUCLEOTIDE SEQUENCE [LARGE SCALE GENOMIC DNA]</scope>
    <source>
        <strain evidence="5">DSM 15739</strain>
    </source>
</reference>
<dbReference type="AlphaFoldDB" id="A0A1T4K418"/>
<proteinExistence type="predicted"/>
<feature type="domain" description="N-acetyltransferase" evidence="3">
    <location>
        <begin position="1"/>
        <end position="168"/>
    </location>
</feature>
<evidence type="ECO:0000313" key="5">
    <source>
        <dbReference type="Proteomes" id="UP000189941"/>
    </source>
</evidence>
<keyword evidence="1" id="KW-0808">Transferase</keyword>